<dbReference type="AlphaFoldDB" id="A0A8J3Q6G2"/>
<dbReference type="Proteomes" id="UP000612899">
    <property type="component" value="Unassembled WGS sequence"/>
</dbReference>
<dbReference type="SUPFAM" id="SSF53098">
    <property type="entry name" value="Ribonuclease H-like"/>
    <property type="match status" value="1"/>
</dbReference>
<sequence length="307" mass="32921">MFMQFHVDAWNPGFGSSAEATDRGPTASSTAKLDTNIEVDAKKWQPIDPPAGLSAPQRVLLVDGVRRTDARLWIGLHPGLACSYAAGVVECTPGQAKLAAAQVQRTIFTSAEEVSDVGTAPARYRAVCVQGADEAGLSNAVQAHLTELEINISSLARTDDDLLIVDGPLRSRGTLPRALGYVKTQQKQYLPESLVGIVTALKPGQRTPVFLIGGIYQRITWYLKLPGGSGAPWAGIVRVECSAELPEHEAIRLAGLSAVTIPRFASVPYKDPRAPQNLIPIAGLEKRLRQLLGDPKLLHRALVRASA</sequence>
<proteinExistence type="predicted"/>
<dbReference type="EMBL" id="BONY01000014">
    <property type="protein sequence ID" value="GIH04696.1"/>
    <property type="molecule type" value="Genomic_DNA"/>
</dbReference>
<organism evidence="1 2">
    <name type="scientific">Rhizocola hellebori</name>
    <dbReference type="NCBI Taxonomy" id="1392758"/>
    <lineage>
        <taxon>Bacteria</taxon>
        <taxon>Bacillati</taxon>
        <taxon>Actinomycetota</taxon>
        <taxon>Actinomycetes</taxon>
        <taxon>Micromonosporales</taxon>
        <taxon>Micromonosporaceae</taxon>
        <taxon>Rhizocola</taxon>
    </lineage>
</organism>
<gene>
    <name evidence="1" type="ORF">Rhe02_27630</name>
</gene>
<name>A0A8J3Q6G2_9ACTN</name>
<dbReference type="InterPro" id="IPR012337">
    <property type="entry name" value="RNaseH-like_sf"/>
</dbReference>
<comment type="caution">
    <text evidence="1">The sequence shown here is derived from an EMBL/GenBank/DDBJ whole genome shotgun (WGS) entry which is preliminary data.</text>
</comment>
<protein>
    <recommendedName>
        <fullName evidence="3">NurA domain-containing protein</fullName>
    </recommendedName>
</protein>
<reference evidence="1" key="1">
    <citation type="submission" date="2021-01" db="EMBL/GenBank/DDBJ databases">
        <title>Whole genome shotgun sequence of Rhizocola hellebori NBRC 109834.</title>
        <authorList>
            <person name="Komaki H."/>
            <person name="Tamura T."/>
        </authorList>
    </citation>
    <scope>NUCLEOTIDE SEQUENCE</scope>
    <source>
        <strain evidence="1">NBRC 109834</strain>
    </source>
</reference>
<evidence type="ECO:0000313" key="1">
    <source>
        <dbReference type="EMBL" id="GIH04696.1"/>
    </source>
</evidence>
<evidence type="ECO:0000313" key="2">
    <source>
        <dbReference type="Proteomes" id="UP000612899"/>
    </source>
</evidence>
<accession>A0A8J3Q6G2</accession>
<evidence type="ECO:0008006" key="3">
    <source>
        <dbReference type="Google" id="ProtNLM"/>
    </source>
</evidence>
<keyword evidence="2" id="KW-1185">Reference proteome</keyword>